<evidence type="ECO:0000313" key="2">
    <source>
        <dbReference type="EMBL" id="CAE7146291.1"/>
    </source>
</evidence>
<accession>A0A8H3DYI0</accession>
<reference evidence="2" key="1">
    <citation type="submission" date="2021-01" db="EMBL/GenBank/DDBJ databases">
        <authorList>
            <person name="Kaushik A."/>
        </authorList>
    </citation>
    <scope>NUCLEOTIDE SEQUENCE</scope>
    <source>
        <strain evidence="2">AG5</strain>
    </source>
</reference>
<feature type="signal peptide" evidence="1">
    <location>
        <begin position="1"/>
        <end position="17"/>
    </location>
</feature>
<keyword evidence="1" id="KW-0732">Signal</keyword>
<comment type="caution">
    <text evidence="2">The sequence shown here is derived from an EMBL/GenBank/DDBJ whole genome shotgun (WGS) entry which is preliminary data.</text>
</comment>
<evidence type="ECO:0000256" key="1">
    <source>
        <dbReference type="SAM" id="SignalP"/>
    </source>
</evidence>
<sequence>MKFFAVLIPLFAALTLATPTPISGGPASLISERQQPACRSEGAICSTDEQCCGNMECGGLFFLGRCEEDE</sequence>
<organism evidence="2 3">
    <name type="scientific">Rhizoctonia solani</name>
    <dbReference type="NCBI Taxonomy" id="456999"/>
    <lineage>
        <taxon>Eukaryota</taxon>
        <taxon>Fungi</taxon>
        <taxon>Dikarya</taxon>
        <taxon>Basidiomycota</taxon>
        <taxon>Agaricomycotina</taxon>
        <taxon>Agaricomycetes</taxon>
        <taxon>Cantharellales</taxon>
        <taxon>Ceratobasidiaceae</taxon>
        <taxon>Rhizoctonia</taxon>
    </lineage>
</organism>
<protein>
    <submittedName>
        <fullName evidence="2">Uncharacterized protein</fullName>
    </submittedName>
</protein>
<proteinExistence type="predicted"/>
<evidence type="ECO:0000313" key="3">
    <source>
        <dbReference type="Proteomes" id="UP000663827"/>
    </source>
</evidence>
<dbReference type="AlphaFoldDB" id="A0A8H3DYI0"/>
<name>A0A8H3DYI0_9AGAM</name>
<dbReference type="EMBL" id="CAJNJQ010001689">
    <property type="protein sequence ID" value="CAE7146291.1"/>
    <property type="molecule type" value="Genomic_DNA"/>
</dbReference>
<dbReference type="Proteomes" id="UP000663827">
    <property type="component" value="Unassembled WGS sequence"/>
</dbReference>
<gene>
    <name evidence="2" type="ORF">RDB_LOCUS83123</name>
</gene>
<feature type="chain" id="PRO_5034272558" evidence="1">
    <location>
        <begin position="18"/>
        <end position="70"/>
    </location>
</feature>